<evidence type="ECO:0000313" key="4">
    <source>
        <dbReference type="EMBL" id="QDE40114.1"/>
    </source>
</evidence>
<dbReference type="OrthoDB" id="9792695at2"/>
<evidence type="ECO:0000259" key="3">
    <source>
        <dbReference type="PROSITE" id="PS01031"/>
    </source>
</evidence>
<dbReference type="KEGG" id="lpy:FIV34_13250"/>
<sequence length="150" mass="16313">MNQLRHVAFRRAPVLGNELRHVFDQFFAGDIAAPVAAVENAWAPRVDIREEAGRFLILADVPGVALDSIEIQMDKNVLSIKGERPAYTSETEGKYARVERVAGAFKRSFTLPESADAEGITASGRDGVLEIAIPKKAENAPRRITINAAG</sequence>
<gene>
    <name evidence="4" type="ORF">FIV34_13250</name>
</gene>
<dbReference type="AlphaFoldDB" id="A0A4Y5Z4S6"/>
<evidence type="ECO:0000256" key="1">
    <source>
        <dbReference type="PROSITE-ProRule" id="PRU00285"/>
    </source>
</evidence>
<evidence type="ECO:0000313" key="5">
    <source>
        <dbReference type="Proteomes" id="UP000316093"/>
    </source>
</evidence>
<organism evidence="4 5">
    <name type="scientific">Luteibacter pinisoli</name>
    <dbReference type="NCBI Taxonomy" id="2589080"/>
    <lineage>
        <taxon>Bacteria</taxon>
        <taxon>Pseudomonadati</taxon>
        <taxon>Pseudomonadota</taxon>
        <taxon>Gammaproteobacteria</taxon>
        <taxon>Lysobacterales</taxon>
        <taxon>Rhodanobacteraceae</taxon>
        <taxon>Luteibacter</taxon>
    </lineage>
</organism>
<keyword evidence="5" id="KW-1185">Reference proteome</keyword>
<dbReference type="InterPro" id="IPR002068">
    <property type="entry name" value="A-crystallin/Hsp20_dom"/>
</dbReference>
<dbReference type="InterPro" id="IPR031107">
    <property type="entry name" value="Small_HSP"/>
</dbReference>
<name>A0A4Y5Z4S6_9GAMM</name>
<dbReference type="CDD" id="cd06464">
    <property type="entry name" value="ACD_sHsps-like"/>
    <property type="match status" value="1"/>
</dbReference>
<dbReference type="Proteomes" id="UP000316093">
    <property type="component" value="Chromosome"/>
</dbReference>
<dbReference type="InterPro" id="IPR008978">
    <property type="entry name" value="HSP20-like_chaperone"/>
</dbReference>
<dbReference type="EMBL" id="CP041046">
    <property type="protein sequence ID" value="QDE40114.1"/>
    <property type="molecule type" value="Genomic_DNA"/>
</dbReference>
<proteinExistence type="inferred from homology"/>
<comment type="similarity">
    <text evidence="1 2">Belongs to the small heat shock protein (HSP20) family.</text>
</comment>
<dbReference type="RefSeq" id="WP_139983521.1">
    <property type="nucleotide sequence ID" value="NZ_CP041046.1"/>
</dbReference>
<dbReference type="PROSITE" id="PS01031">
    <property type="entry name" value="SHSP"/>
    <property type="match status" value="1"/>
</dbReference>
<protein>
    <submittedName>
        <fullName evidence="4">Hsp20/alpha crystallin family protein</fullName>
    </submittedName>
</protein>
<feature type="domain" description="SHSP" evidence="3">
    <location>
        <begin position="37"/>
        <end position="149"/>
    </location>
</feature>
<accession>A0A4Y5Z4S6</accession>
<dbReference type="SUPFAM" id="SSF49764">
    <property type="entry name" value="HSP20-like chaperones"/>
    <property type="match status" value="1"/>
</dbReference>
<dbReference type="Gene3D" id="2.60.40.790">
    <property type="match status" value="1"/>
</dbReference>
<evidence type="ECO:0000256" key="2">
    <source>
        <dbReference type="RuleBase" id="RU003616"/>
    </source>
</evidence>
<dbReference type="Pfam" id="PF00011">
    <property type="entry name" value="HSP20"/>
    <property type="match status" value="1"/>
</dbReference>
<reference evidence="4 5" key="1">
    <citation type="submission" date="2019-06" db="EMBL/GenBank/DDBJ databases">
        <title>A complete genome sequence for Luteibacter pinisoli MAH-14.</title>
        <authorList>
            <person name="Baltrus D.A."/>
        </authorList>
    </citation>
    <scope>NUCLEOTIDE SEQUENCE [LARGE SCALE GENOMIC DNA]</scope>
    <source>
        <strain evidence="4 5">MAH-14</strain>
    </source>
</reference>
<dbReference type="PANTHER" id="PTHR11527">
    <property type="entry name" value="HEAT-SHOCK PROTEIN 20 FAMILY MEMBER"/>
    <property type="match status" value="1"/>
</dbReference>